<accession>A0A2X2T4J5</accession>
<keyword evidence="3 6" id="KW-0456">Lyase</keyword>
<name>A0A2X2T4J5_9ENTR</name>
<dbReference type="InterPro" id="IPR011193">
    <property type="entry name" value="Orn/lys/arg_de-COase"/>
</dbReference>
<dbReference type="GO" id="GO:0005829">
    <property type="term" value="C:cytosol"/>
    <property type="evidence" value="ECO:0007669"/>
    <property type="project" value="TreeGrafter"/>
</dbReference>
<dbReference type="SUPFAM" id="SSF55904">
    <property type="entry name" value="Ornithine decarboxylase C-terminal domain"/>
    <property type="match status" value="1"/>
</dbReference>
<dbReference type="SUPFAM" id="SSF53383">
    <property type="entry name" value="PLP-dependent transferases"/>
    <property type="match status" value="1"/>
</dbReference>
<dbReference type="GO" id="GO:0006527">
    <property type="term" value="P:L-arginine catabolic process"/>
    <property type="evidence" value="ECO:0007669"/>
    <property type="project" value="TreeGrafter"/>
</dbReference>
<dbReference type="FunFam" id="3.90.100.10:FF:000001">
    <property type="entry name" value="Lysine decarboxylase, inducible"/>
    <property type="match status" value="1"/>
</dbReference>
<dbReference type="GO" id="GO:0008923">
    <property type="term" value="F:lysine decarboxylase activity"/>
    <property type="evidence" value="ECO:0007669"/>
    <property type="project" value="UniProtKB-EC"/>
</dbReference>
<organism evidence="6 7">
    <name type="scientific">Cedecea neteri</name>
    <dbReference type="NCBI Taxonomy" id="158822"/>
    <lineage>
        <taxon>Bacteria</taxon>
        <taxon>Pseudomonadati</taxon>
        <taxon>Pseudomonadota</taxon>
        <taxon>Gammaproteobacteria</taxon>
        <taxon>Enterobacterales</taxon>
        <taxon>Enterobacteriaceae</taxon>
        <taxon>Cedecea</taxon>
    </lineage>
</organism>
<keyword evidence="1" id="KW-0210">Decarboxylase</keyword>
<dbReference type="Gene3D" id="3.90.1150.10">
    <property type="entry name" value="Aspartate Aminotransferase, domain 1"/>
    <property type="match status" value="1"/>
</dbReference>
<evidence type="ECO:0000256" key="3">
    <source>
        <dbReference type="ARBA" id="ARBA00023239"/>
    </source>
</evidence>
<dbReference type="FunFam" id="3.90.1150.10:FF:000016">
    <property type="entry name" value="Lysine decarboxylase, inducible"/>
    <property type="match status" value="1"/>
</dbReference>
<proteinExistence type="predicted"/>
<dbReference type="GO" id="GO:0030170">
    <property type="term" value="F:pyridoxal phosphate binding"/>
    <property type="evidence" value="ECO:0007669"/>
    <property type="project" value="TreeGrafter"/>
</dbReference>
<feature type="domain" description="Orn/Lys/Arg decarboxylases family 1 pyridoxal-P attachment site" evidence="4">
    <location>
        <begin position="7"/>
        <end position="118"/>
    </location>
</feature>
<reference evidence="6 7" key="1">
    <citation type="submission" date="2018-06" db="EMBL/GenBank/DDBJ databases">
        <authorList>
            <consortium name="Pathogen Informatics"/>
            <person name="Doyle S."/>
        </authorList>
    </citation>
    <scope>NUCLEOTIDE SEQUENCE [LARGE SCALE GENOMIC DNA]</scope>
    <source>
        <strain evidence="6 7">NCTC12120</strain>
    </source>
</reference>
<feature type="domain" description="Orn/Lys/Arg decarboxylase C-terminal" evidence="5">
    <location>
        <begin position="143"/>
        <end position="271"/>
    </location>
</feature>
<dbReference type="Pfam" id="PF01276">
    <property type="entry name" value="OKR_DC_1"/>
    <property type="match status" value="1"/>
</dbReference>
<evidence type="ECO:0000313" key="7">
    <source>
        <dbReference type="Proteomes" id="UP000251197"/>
    </source>
</evidence>
<evidence type="ECO:0000313" key="6">
    <source>
        <dbReference type="EMBL" id="SQA97337.1"/>
    </source>
</evidence>
<dbReference type="PANTHER" id="PTHR45229">
    <property type="entry name" value="CONSTITUTIVE ORNITHINE DECARBOXYLASE"/>
    <property type="match status" value="1"/>
</dbReference>
<sequence>MSARCIFRREVQRLREESEDWFFDIWQPDHVDEAECWPIAPGEEDWHGFRDADADHMYLDPIKVTILTPGMSELGEMAEEGIPAALVAKFLDERGVVVEKTGPYNLLFLFSIGIDKTKALSLLRGLTEFKRSYDLNLRVKNMLPDLYAEDPDFYRNMRIQTLAQGIHKLIKQHNLPDLMLRAFDVLPEMRMTPHEAYQQQVKGNVETVEIEELLGRVSANMILPYPPGVPVVMPGEVITKESRAVLDFLLMLCSVGEHYPGFETDIHGAKLGEDGVYRVRVLKEA</sequence>
<dbReference type="InterPro" id="IPR015424">
    <property type="entry name" value="PyrdxlP-dep_Trfase"/>
</dbReference>
<gene>
    <name evidence="6" type="primary">ldcC_1</name>
    <name evidence="6" type="ORF">NCTC12120_01163</name>
</gene>
<evidence type="ECO:0000259" key="4">
    <source>
        <dbReference type="Pfam" id="PF01276"/>
    </source>
</evidence>
<evidence type="ECO:0000259" key="5">
    <source>
        <dbReference type="Pfam" id="PF03711"/>
    </source>
</evidence>
<dbReference type="InterPro" id="IPR000310">
    <property type="entry name" value="Orn/Lys/Arg_deCO2ase_major_dom"/>
</dbReference>
<protein>
    <submittedName>
        <fullName evidence="6">Lysine decarboxylase, constitutive</fullName>
        <ecNumber evidence="6">4.1.1.18</ecNumber>
    </submittedName>
</protein>
<dbReference type="EMBL" id="UAVU01000003">
    <property type="protein sequence ID" value="SQA97337.1"/>
    <property type="molecule type" value="Genomic_DNA"/>
</dbReference>
<dbReference type="Proteomes" id="UP000251197">
    <property type="component" value="Unassembled WGS sequence"/>
</dbReference>
<keyword evidence="2" id="KW-0663">Pyridoxal phosphate</keyword>
<dbReference type="PANTHER" id="PTHR45229:SF3">
    <property type="entry name" value="BIODEGRADATIVE ARGININE DECARBOXYLASE"/>
    <property type="match status" value="1"/>
</dbReference>
<dbReference type="Pfam" id="PF03711">
    <property type="entry name" value="OKR_DC_1_C"/>
    <property type="match status" value="1"/>
</dbReference>
<dbReference type="Gene3D" id="3.90.100.10">
    <property type="entry name" value="Orn/Lys/Arg decarboxylase, C-terminal domain"/>
    <property type="match status" value="1"/>
</dbReference>
<evidence type="ECO:0000256" key="2">
    <source>
        <dbReference type="ARBA" id="ARBA00022898"/>
    </source>
</evidence>
<dbReference type="InterPro" id="IPR015422">
    <property type="entry name" value="PyrdxlP-dep_Trfase_small"/>
</dbReference>
<dbReference type="InterPro" id="IPR008286">
    <property type="entry name" value="Prn/Lys/Arg_de-COase_C"/>
</dbReference>
<dbReference type="GO" id="GO:0008792">
    <property type="term" value="F:arginine decarboxylase activity"/>
    <property type="evidence" value="ECO:0007669"/>
    <property type="project" value="TreeGrafter"/>
</dbReference>
<dbReference type="AlphaFoldDB" id="A0A2X2T4J5"/>
<dbReference type="InterPro" id="IPR036633">
    <property type="entry name" value="Prn/Lys/Arg_de-COase_C_sf"/>
</dbReference>
<evidence type="ECO:0000256" key="1">
    <source>
        <dbReference type="ARBA" id="ARBA00022793"/>
    </source>
</evidence>
<dbReference type="EC" id="4.1.1.18" evidence="6"/>